<dbReference type="InterPro" id="IPR021109">
    <property type="entry name" value="Peptidase_aspartic_dom_sf"/>
</dbReference>
<dbReference type="CDD" id="cd01647">
    <property type="entry name" value="RT_LTR"/>
    <property type="match status" value="1"/>
</dbReference>
<dbReference type="Pfam" id="PF17921">
    <property type="entry name" value="Integrase_H2C2"/>
    <property type="match status" value="1"/>
</dbReference>
<keyword evidence="6" id="KW-0064">Aspartyl protease</keyword>
<dbReference type="GO" id="GO:0008270">
    <property type="term" value="F:zinc ion binding"/>
    <property type="evidence" value="ECO:0007669"/>
    <property type="project" value="UniProtKB-KW"/>
</dbReference>
<dbReference type="SMART" id="SM00343">
    <property type="entry name" value="ZnF_C2HC"/>
    <property type="match status" value="2"/>
</dbReference>
<evidence type="ECO:0000259" key="13">
    <source>
        <dbReference type="PROSITE" id="PS50994"/>
    </source>
</evidence>
<dbReference type="SUPFAM" id="SSF57756">
    <property type="entry name" value="Retrovirus zinc finger-like domains"/>
    <property type="match status" value="1"/>
</dbReference>
<dbReference type="AlphaFoldDB" id="A0AAV1LCV3"/>
<dbReference type="EMBL" id="CAVLGL010000087">
    <property type="protein sequence ID" value="CAK1592785.1"/>
    <property type="molecule type" value="Genomic_DNA"/>
</dbReference>
<dbReference type="InterPro" id="IPR041588">
    <property type="entry name" value="Integrase_H2C2"/>
</dbReference>
<keyword evidence="10" id="KW-0862">Zinc</keyword>
<comment type="caution">
    <text evidence="14">The sequence shown here is derived from an EMBL/GenBank/DDBJ whole genome shotgun (WGS) entry which is preliminary data.</text>
</comment>
<dbReference type="InterPro" id="IPR043128">
    <property type="entry name" value="Rev_trsase/Diguanyl_cyclase"/>
</dbReference>
<evidence type="ECO:0000259" key="11">
    <source>
        <dbReference type="PROSITE" id="PS50158"/>
    </source>
</evidence>
<evidence type="ECO:0000256" key="10">
    <source>
        <dbReference type="PROSITE-ProRule" id="PRU00047"/>
    </source>
</evidence>
<sequence length="1216" mass="140719">MNSITTLEVFTGENWNAYQQQFECFIVLNDIPEEKKVPLLITKLSTNVYDLLTTLCTPISPVTETYNNICEKLRKYYHPLKNYALYQAEFRSRCQKPNETIDQYIMELKRLCKYCNFKNLNEEIKERLLNGTYCDSVKFELLKQADQPLESLINIGKTVETAYKLAFNNEKEQEKSQMFKIQGKYFNRNHSVIARQNVNPAIQQSITCFCCGKNGHIKAHCTLREKFCSECGVKGHIFKVCRKNKKTKVKNLNVVQKFNSENSDVNSDKNLPIKDIENFDIFCFSNTGKVPSTTLKIFVNGKVLEFGVDTGADVSTITLLDKNKLFPELEIKKCNVLFTNFDQSTSTPLGIIENLSISYGSIKVNNQKLFVVKDGLPKVIGKDWLSSLQLWPPKFEQRVCEKASKNKLIQNIFEKFSNLFEPGMGVFRGEPIHFLIEPGVKPVFMAVRTVPFALKDKVKEEINRLIKNKRIEPVEYSEWGTPVVPVLKPDGTVRLCGDYRITINKHLKIDHYPLPTIDNILMKLQGKNYFCELDLQEAYLQAPLDKESQKLVTIVTEEGIFNCLFLPYGVSTGPGSFQRLLTQKLNGLDIIVYIDNIYVYGKTLKDTYEIIILVLQRLKDSGLKLKKNKCKFFENKLDVFGFEVNNNSVKIIKSKIEPLLSLPRPSNIEMLKSFLGKVNYYNRFLQNMAIILKPMYDCLKKDRFEWTEECDKSFKEIKNSLANTSSLSHFDQNSTIILTCDSADCGVAAVLSIKNSNNIIKPVAFASKKLNDSQMKYPILEKEAYAIIFGVNKFYEYLFGKKFILQTDNEALTKILGTKYGIPKMAARRLQYWSIFLSGFNYEIQHIKSKNNPADYLSRVVTTFQDDNLNNLEFLENNYECNTINYIHKSNLNTLNWQTIQSETKKGKIICDILRYCRDGWPAKNDLGEEYEPYFVRKNEISMEKECLLWGYRVIIPKNIRDNVMCELNASHLGTTRMKEIARSYFWWPDMDKEIEIITKNCIICLQNHKNPEKTKLTVWPQPPTVWHRIHADFLGPLYSKMFLVIIDAYSKWPEAYIMNKITAQKTIEVFKSIFVRYGYPLHLVTDNGPTWTSEEFKNFCKIVGVNQTFTPTYYPPKNGLAERSVESFKSHVVKIVESGHTVEYACNLFLFDYRNTVHKTTGQSPAKLMFGRELRCRFSLLRPNPVGDKIDTEQVKLIINSKNNFKTFTLVKRSW</sequence>
<dbReference type="PANTHER" id="PTHR37984">
    <property type="entry name" value="PROTEIN CBG26694"/>
    <property type="match status" value="1"/>
</dbReference>
<keyword evidence="4" id="KW-0548">Nucleotidyltransferase</keyword>
<proteinExistence type="predicted"/>
<keyword evidence="10" id="KW-0863">Zinc-finger</keyword>
<evidence type="ECO:0000256" key="9">
    <source>
        <dbReference type="ARBA" id="ARBA00023268"/>
    </source>
</evidence>
<dbReference type="GO" id="GO:0003677">
    <property type="term" value="F:DNA binding"/>
    <property type="evidence" value="ECO:0007669"/>
    <property type="project" value="UniProtKB-KW"/>
</dbReference>
<keyword evidence="8" id="KW-0238">DNA-binding</keyword>
<evidence type="ECO:0000256" key="2">
    <source>
        <dbReference type="ARBA" id="ARBA00022670"/>
    </source>
</evidence>
<feature type="domain" description="CCHC-type" evidence="11">
    <location>
        <begin position="208"/>
        <end position="221"/>
    </location>
</feature>
<dbReference type="GO" id="GO:0003964">
    <property type="term" value="F:RNA-directed DNA polymerase activity"/>
    <property type="evidence" value="ECO:0007669"/>
    <property type="project" value="UniProtKB-EC"/>
</dbReference>
<dbReference type="Gene3D" id="2.40.70.10">
    <property type="entry name" value="Acid Proteases"/>
    <property type="match status" value="1"/>
</dbReference>
<keyword evidence="9" id="KW-0511">Multifunctional enzyme</keyword>
<dbReference type="InterPro" id="IPR041577">
    <property type="entry name" value="RT_RNaseH_2"/>
</dbReference>
<evidence type="ECO:0000256" key="4">
    <source>
        <dbReference type="ARBA" id="ARBA00022695"/>
    </source>
</evidence>
<dbReference type="InterPro" id="IPR001878">
    <property type="entry name" value="Znf_CCHC"/>
</dbReference>
<feature type="domain" description="Reverse transcriptase" evidence="12">
    <location>
        <begin position="467"/>
        <end position="644"/>
    </location>
</feature>
<dbReference type="InterPro" id="IPR005162">
    <property type="entry name" value="Retrotrans_gag_dom"/>
</dbReference>
<dbReference type="GO" id="GO:0015074">
    <property type="term" value="P:DNA integration"/>
    <property type="evidence" value="ECO:0007669"/>
    <property type="project" value="InterPro"/>
</dbReference>
<keyword evidence="5" id="KW-0540">Nuclease</keyword>
<dbReference type="Gene3D" id="3.30.420.10">
    <property type="entry name" value="Ribonuclease H-like superfamily/Ribonuclease H"/>
    <property type="match status" value="1"/>
</dbReference>
<dbReference type="Gene3D" id="3.10.10.10">
    <property type="entry name" value="HIV Type 1 Reverse Transcriptase, subunit A, domain 1"/>
    <property type="match status" value="1"/>
</dbReference>
<evidence type="ECO:0000256" key="7">
    <source>
        <dbReference type="ARBA" id="ARBA00022759"/>
    </source>
</evidence>
<dbReference type="GO" id="GO:0004519">
    <property type="term" value="F:endonuclease activity"/>
    <property type="evidence" value="ECO:0007669"/>
    <property type="project" value="UniProtKB-KW"/>
</dbReference>
<dbReference type="InterPro" id="IPR036875">
    <property type="entry name" value="Znf_CCHC_sf"/>
</dbReference>
<dbReference type="Gene3D" id="1.10.340.70">
    <property type="match status" value="1"/>
</dbReference>
<dbReference type="InterPro" id="IPR000477">
    <property type="entry name" value="RT_dom"/>
</dbReference>
<evidence type="ECO:0000256" key="5">
    <source>
        <dbReference type="ARBA" id="ARBA00022722"/>
    </source>
</evidence>
<dbReference type="CDD" id="cd09274">
    <property type="entry name" value="RNase_HI_RT_Ty3"/>
    <property type="match status" value="1"/>
</dbReference>
<dbReference type="Pfam" id="PF17919">
    <property type="entry name" value="RT_RNaseH_2"/>
    <property type="match status" value="1"/>
</dbReference>
<dbReference type="SUPFAM" id="SSF53098">
    <property type="entry name" value="Ribonuclease H-like"/>
    <property type="match status" value="1"/>
</dbReference>
<keyword evidence="2" id="KW-0645">Protease</keyword>
<dbReference type="SUPFAM" id="SSF50630">
    <property type="entry name" value="Acid proteases"/>
    <property type="match status" value="1"/>
</dbReference>
<keyword evidence="10" id="KW-0479">Metal-binding</keyword>
<keyword evidence="7" id="KW-0255">Endonuclease</keyword>
<dbReference type="InterPro" id="IPR043502">
    <property type="entry name" value="DNA/RNA_pol_sf"/>
</dbReference>
<evidence type="ECO:0000313" key="15">
    <source>
        <dbReference type="Proteomes" id="UP001314205"/>
    </source>
</evidence>
<dbReference type="InterPro" id="IPR050951">
    <property type="entry name" value="Retrovirus_Pol_polyprotein"/>
</dbReference>
<protein>
    <recommendedName>
        <fullName evidence="1">RNA-directed DNA polymerase</fullName>
        <ecNumber evidence="1">2.7.7.49</ecNumber>
    </recommendedName>
</protein>
<dbReference type="SUPFAM" id="SSF56672">
    <property type="entry name" value="DNA/RNA polymerases"/>
    <property type="match status" value="1"/>
</dbReference>
<dbReference type="Pfam" id="PF00665">
    <property type="entry name" value="rve"/>
    <property type="match status" value="1"/>
</dbReference>
<dbReference type="Proteomes" id="UP001314205">
    <property type="component" value="Unassembled WGS sequence"/>
</dbReference>
<gene>
    <name evidence="14" type="ORF">PARMNEM_LOCUS12670</name>
</gene>
<keyword evidence="15" id="KW-1185">Reference proteome</keyword>
<dbReference type="InterPro" id="IPR001584">
    <property type="entry name" value="Integrase_cat-core"/>
</dbReference>
<organism evidence="14 15">
    <name type="scientific">Parnassius mnemosyne</name>
    <name type="common">clouded apollo</name>
    <dbReference type="NCBI Taxonomy" id="213953"/>
    <lineage>
        <taxon>Eukaryota</taxon>
        <taxon>Metazoa</taxon>
        <taxon>Ecdysozoa</taxon>
        <taxon>Arthropoda</taxon>
        <taxon>Hexapoda</taxon>
        <taxon>Insecta</taxon>
        <taxon>Pterygota</taxon>
        <taxon>Neoptera</taxon>
        <taxon>Endopterygota</taxon>
        <taxon>Lepidoptera</taxon>
        <taxon>Glossata</taxon>
        <taxon>Ditrysia</taxon>
        <taxon>Papilionoidea</taxon>
        <taxon>Papilionidae</taxon>
        <taxon>Parnassiinae</taxon>
        <taxon>Parnassini</taxon>
        <taxon>Parnassius</taxon>
        <taxon>Driopa</taxon>
    </lineage>
</organism>
<dbReference type="GO" id="GO:0004190">
    <property type="term" value="F:aspartic-type endopeptidase activity"/>
    <property type="evidence" value="ECO:0007669"/>
    <property type="project" value="UniProtKB-KW"/>
</dbReference>
<dbReference type="Gene3D" id="3.30.70.270">
    <property type="match status" value="2"/>
</dbReference>
<dbReference type="Gene3D" id="4.10.60.10">
    <property type="entry name" value="Zinc finger, CCHC-type"/>
    <property type="match status" value="1"/>
</dbReference>
<name>A0AAV1LCV3_9NEOP</name>
<reference evidence="14 15" key="1">
    <citation type="submission" date="2023-11" db="EMBL/GenBank/DDBJ databases">
        <authorList>
            <person name="Hedman E."/>
            <person name="Englund M."/>
            <person name="Stromberg M."/>
            <person name="Nyberg Akerstrom W."/>
            <person name="Nylinder S."/>
            <person name="Jareborg N."/>
            <person name="Kallberg Y."/>
            <person name="Kronander E."/>
        </authorList>
    </citation>
    <scope>NUCLEOTIDE SEQUENCE [LARGE SCALE GENOMIC DNA]</scope>
</reference>
<dbReference type="Pfam" id="PF03732">
    <property type="entry name" value="Retrotrans_gag"/>
    <property type="match status" value="1"/>
</dbReference>
<dbReference type="InterPro" id="IPR012337">
    <property type="entry name" value="RNaseH-like_sf"/>
</dbReference>
<dbReference type="EC" id="2.7.7.49" evidence="1"/>
<dbReference type="PROSITE" id="PS50994">
    <property type="entry name" value="INTEGRASE"/>
    <property type="match status" value="1"/>
</dbReference>
<dbReference type="PROSITE" id="PS50158">
    <property type="entry name" value="ZF_CCHC"/>
    <property type="match status" value="1"/>
</dbReference>
<keyword evidence="3" id="KW-0808">Transferase</keyword>
<accession>A0AAV1LCV3</accession>
<dbReference type="GO" id="GO:0006508">
    <property type="term" value="P:proteolysis"/>
    <property type="evidence" value="ECO:0007669"/>
    <property type="project" value="UniProtKB-KW"/>
</dbReference>
<evidence type="ECO:0000256" key="3">
    <source>
        <dbReference type="ARBA" id="ARBA00022679"/>
    </source>
</evidence>
<dbReference type="InterPro" id="IPR036397">
    <property type="entry name" value="RNaseH_sf"/>
</dbReference>
<evidence type="ECO:0000256" key="8">
    <source>
        <dbReference type="ARBA" id="ARBA00023125"/>
    </source>
</evidence>
<dbReference type="GO" id="GO:0042575">
    <property type="term" value="C:DNA polymerase complex"/>
    <property type="evidence" value="ECO:0007669"/>
    <property type="project" value="UniProtKB-ARBA"/>
</dbReference>
<feature type="domain" description="Integrase catalytic" evidence="13">
    <location>
        <begin position="1019"/>
        <end position="1174"/>
    </location>
</feature>
<keyword evidence="7" id="KW-0378">Hydrolase</keyword>
<dbReference type="FunFam" id="3.30.70.270:FF:000020">
    <property type="entry name" value="Transposon Tf2-6 polyprotein-like Protein"/>
    <property type="match status" value="1"/>
</dbReference>
<evidence type="ECO:0000256" key="1">
    <source>
        <dbReference type="ARBA" id="ARBA00012493"/>
    </source>
</evidence>
<dbReference type="Pfam" id="PF00078">
    <property type="entry name" value="RVT_1"/>
    <property type="match status" value="1"/>
</dbReference>
<dbReference type="PANTHER" id="PTHR37984:SF5">
    <property type="entry name" value="PROTEIN NYNRIN-LIKE"/>
    <property type="match status" value="1"/>
</dbReference>
<evidence type="ECO:0000259" key="12">
    <source>
        <dbReference type="PROSITE" id="PS50878"/>
    </source>
</evidence>
<evidence type="ECO:0000256" key="6">
    <source>
        <dbReference type="ARBA" id="ARBA00022750"/>
    </source>
</evidence>
<dbReference type="PROSITE" id="PS50878">
    <property type="entry name" value="RT_POL"/>
    <property type="match status" value="1"/>
</dbReference>
<evidence type="ECO:0000313" key="14">
    <source>
        <dbReference type="EMBL" id="CAK1592785.1"/>
    </source>
</evidence>